<dbReference type="InterPro" id="IPR004276">
    <property type="entry name" value="GlycoTrans_28_N"/>
</dbReference>
<evidence type="ECO:0000259" key="9">
    <source>
        <dbReference type="Pfam" id="PF03033"/>
    </source>
</evidence>
<dbReference type="Gene3D" id="3.40.50.2000">
    <property type="entry name" value="Glycogen Phosphorylase B"/>
    <property type="match status" value="2"/>
</dbReference>
<dbReference type="STRING" id="686832.A0A0C3CG83"/>
<feature type="domain" description="Erythromycin biosynthesis protein CIII-like C-terminal" evidence="10">
    <location>
        <begin position="962"/>
        <end position="1059"/>
    </location>
</feature>
<dbReference type="InterPro" id="IPR050426">
    <property type="entry name" value="Glycosyltransferase_28"/>
</dbReference>
<dbReference type="HOGENOM" id="CLU_000537_6_0_1"/>
<proteinExistence type="inferred from homology"/>
<keyword evidence="4" id="KW-0808">Transferase</keyword>
<dbReference type="InterPro" id="IPR002213">
    <property type="entry name" value="UDP_glucos_trans"/>
</dbReference>
<evidence type="ECO:0000256" key="6">
    <source>
        <dbReference type="ARBA" id="ARBA00047886"/>
    </source>
</evidence>
<name>A0A0C3CG83_HEBCY</name>
<keyword evidence="12" id="KW-1185">Reference proteome</keyword>
<dbReference type="CDD" id="cd03784">
    <property type="entry name" value="GT1_Gtf-like"/>
    <property type="match status" value="1"/>
</dbReference>
<evidence type="ECO:0000256" key="2">
    <source>
        <dbReference type="ARBA" id="ARBA00012650"/>
    </source>
</evidence>
<evidence type="ECO:0000256" key="5">
    <source>
        <dbReference type="ARBA" id="ARBA00029843"/>
    </source>
</evidence>
<evidence type="ECO:0000256" key="1">
    <source>
        <dbReference type="ARBA" id="ARBA00006962"/>
    </source>
</evidence>
<feature type="compositionally biased region" description="Low complexity" evidence="8">
    <location>
        <begin position="574"/>
        <end position="587"/>
    </location>
</feature>
<evidence type="ECO:0000313" key="11">
    <source>
        <dbReference type="EMBL" id="KIM43159.1"/>
    </source>
</evidence>
<protein>
    <recommendedName>
        <fullName evidence="2">sterol 3beta-glucosyltransferase</fullName>
        <ecNumber evidence="2">2.4.1.173</ecNumber>
    </recommendedName>
    <alternativeName>
        <fullName evidence="5">Autophagy-related protein 26</fullName>
    </alternativeName>
</protein>
<evidence type="ECO:0000256" key="3">
    <source>
        <dbReference type="ARBA" id="ARBA00022676"/>
    </source>
</evidence>
<feature type="region of interest" description="Disordered" evidence="8">
    <location>
        <begin position="1"/>
        <end position="42"/>
    </location>
</feature>
<reference evidence="12" key="2">
    <citation type="submission" date="2015-01" db="EMBL/GenBank/DDBJ databases">
        <title>Evolutionary Origins and Diversification of the Mycorrhizal Mutualists.</title>
        <authorList>
            <consortium name="DOE Joint Genome Institute"/>
            <consortium name="Mycorrhizal Genomics Consortium"/>
            <person name="Kohler A."/>
            <person name="Kuo A."/>
            <person name="Nagy L.G."/>
            <person name="Floudas D."/>
            <person name="Copeland A."/>
            <person name="Barry K.W."/>
            <person name="Cichocki N."/>
            <person name="Veneault-Fourrey C."/>
            <person name="LaButti K."/>
            <person name="Lindquist E.A."/>
            <person name="Lipzen A."/>
            <person name="Lundell T."/>
            <person name="Morin E."/>
            <person name="Murat C."/>
            <person name="Riley R."/>
            <person name="Ohm R."/>
            <person name="Sun H."/>
            <person name="Tunlid A."/>
            <person name="Henrissat B."/>
            <person name="Grigoriev I.V."/>
            <person name="Hibbett D.S."/>
            <person name="Martin F."/>
        </authorList>
    </citation>
    <scope>NUCLEOTIDE SEQUENCE [LARGE SCALE GENOMIC DNA]</scope>
    <source>
        <strain evidence="12">h7</strain>
    </source>
</reference>
<comment type="similarity">
    <text evidence="1">Belongs to the glycosyltransferase 28 family.</text>
</comment>
<dbReference type="GO" id="GO:0005975">
    <property type="term" value="P:carbohydrate metabolic process"/>
    <property type="evidence" value="ECO:0007669"/>
    <property type="project" value="InterPro"/>
</dbReference>
<accession>A0A0C3CG83</accession>
<dbReference type="FunFam" id="3.40.50.2000:FF:000029">
    <property type="entry name" value="Sterol 3-beta-glucosyltransferase"/>
    <property type="match status" value="1"/>
</dbReference>
<evidence type="ECO:0000259" key="10">
    <source>
        <dbReference type="Pfam" id="PF06722"/>
    </source>
</evidence>
<dbReference type="PANTHER" id="PTHR48050:SF26">
    <property type="entry name" value="STEROL 3-BETA-GLUCOSYLTRANSFERASE"/>
    <property type="match status" value="1"/>
</dbReference>
<evidence type="ECO:0000256" key="4">
    <source>
        <dbReference type="ARBA" id="ARBA00022679"/>
    </source>
</evidence>
<dbReference type="AlphaFoldDB" id="A0A0C3CG83"/>
<dbReference type="PANTHER" id="PTHR48050">
    <property type="entry name" value="STEROL 3-BETA-GLUCOSYLTRANSFERASE"/>
    <property type="match status" value="1"/>
</dbReference>
<dbReference type="EMBL" id="KN831776">
    <property type="protein sequence ID" value="KIM43159.1"/>
    <property type="molecule type" value="Genomic_DNA"/>
</dbReference>
<dbReference type="GO" id="GO:0016906">
    <property type="term" value="F:sterol 3-beta-glucosyltransferase activity"/>
    <property type="evidence" value="ECO:0007669"/>
    <property type="project" value="UniProtKB-EC"/>
</dbReference>
<feature type="region of interest" description="Disordered" evidence="8">
    <location>
        <begin position="572"/>
        <end position="591"/>
    </location>
</feature>
<dbReference type="OrthoDB" id="10261837at2759"/>
<gene>
    <name evidence="11" type="ORF">M413DRAFT_69416</name>
</gene>
<dbReference type="EC" id="2.4.1.173" evidence="2"/>
<dbReference type="SUPFAM" id="SSF53756">
    <property type="entry name" value="UDP-Glycosyltransferase/glycogen phosphorylase"/>
    <property type="match status" value="1"/>
</dbReference>
<dbReference type="FunFam" id="3.40.50.2000:FF:000009">
    <property type="entry name" value="Sterol 3-beta-glucosyltransferase UGT80A2"/>
    <property type="match status" value="1"/>
</dbReference>
<evidence type="ECO:0000256" key="8">
    <source>
        <dbReference type="SAM" id="MobiDB-lite"/>
    </source>
</evidence>
<sequence length="1091" mass="121437">MPTLVSRIFSRQKSTSHPDVAKPNDAASIASDDSEESDPDPTAFPLVTQLYDEATEFEKILFRSGCVSPEKSCPMGSTGFTNLLGRDLTNCERAIFNRDAKLCAATRQWPPPLKDDHQVLPFDDDDEKSVSSQSSYMSDFVFPSIHRAPSRELEHLDELTPEDIVGILVREFGPLAAKEEEEKLLMECDGCLLHDVAIIGVIHLTTHRLTFHASLLATRPDLASTQGVIKAGPAVFHRKGWRSKRRVWLELSHDMFCAYASSKEKDRTRPICTLLLAFVKDIVPLDLERPRIIRLTVESSLKRVNEYAEFDTEESAREWRKEVDGALFNYRHLRKEIYTSSSPDSEGVSLSCPLTQISQVRSSRSLDFASIMALTIQPPASEFPFEKDAPPEPQTLEIGPIEPIAIWDRLYNIISDAKQRAARTPSEYPANVIVDFGPYNFFENEPVPSLKPSSEINVGEENSIRCALGFSLDAKLWTARARLYRTVTCSGYFVISQNHIGFWSKNITQQDLRYRLPISRVKHAKAFKLNWLGVEGLHIGIIGKAPAKFVFNNTSTRDEALKHLNSVLTSHAFSTSPPGSPTPSVTPMRSLTPLRSLTPVPTFASHLSDSPPTSPAKRDAVSLLAPLSRSLAAAVAAAAELPPSVRNKLPKAINLPREILLTREALHFVCLTIGSRGDVQPYIALGLGLKKEGHTVTIVTHEEYKDWIVGFGLSHRTAGGDPGALMRLSVENKMFSPEFFRQSLTNFRPWLDQLLAESWVACQDAEVLLESPSAMAGVHIAEALHIPYFRTFTMPWTKTTEFPHAFLSPPVDSPTFNSASNVIWAATSKQINKWRRHALRIGNTDMGHLAQSKITFIYNFSKAVVPKPLDWPDTTIVSGYWFLDNPELNWEPPQELLDFMDKARADGKPIVYIGFGSITVPHPHRVTTSIVKAVLQSDVRAIITKGWSSRMNSGAEKDPPPEIPPECFLMDKVPHDWLFPRVDAALHHGGAGTTGASLRAGIPTLIKPWFGDQYFWASRVQILGAGLKVPSLRSHHLAAALTKATRSPYMKAKAAAVGEQIRMEDGVHTTIYTIYTYLHRASQNRSSLDKA</sequence>
<reference evidence="11 12" key="1">
    <citation type="submission" date="2014-04" db="EMBL/GenBank/DDBJ databases">
        <authorList>
            <consortium name="DOE Joint Genome Institute"/>
            <person name="Kuo A."/>
            <person name="Gay G."/>
            <person name="Dore J."/>
            <person name="Kohler A."/>
            <person name="Nagy L.G."/>
            <person name="Floudas D."/>
            <person name="Copeland A."/>
            <person name="Barry K.W."/>
            <person name="Cichocki N."/>
            <person name="Veneault-Fourrey C."/>
            <person name="LaButti K."/>
            <person name="Lindquist E.A."/>
            <person name="Lipzen A."/>
            <person name="Lundell T."/>
            <person name="Morin E."/>
            <person name="Murat C."/>
            <person name="Sun H."/>
            <person name="Tunlid A."/>
            <person name="Henrissat B."/>
            <person name="Grigoriev I.V."/>
            <person name="Hibbett D.S."/>
            <person name="Martin F."/>
            <person name="Nordberg H.P."/>
            <person name="Cantor M.N."/>
            <person name="Hua S.X."/>
        </authorList>
    </citation>
    <scope>NUCLEOTIDE SEQUENCE [LARGE SCALE GENOMIC DNA]</scope>
    <source>
        <strain evidence="12">h7</strain>
    </source>
</reference>
<keyword evidence="3" id="KW-0328">Glycosyltransferase</keyword>
<feature type="domain" description="Glycosyltransferase family 28 N-terminal" evidence="9">
    <location>
        <begin position="669"/>
        <end position="802"/>
    </location>
</feature>
<dbReference type="Pfam" id="PF03033">
    <property type="entry name" value="Glyco_transf_28"/>
    <property type="match status" value="1"/>
</dbReference>
<organism evidence="11 12">
    <name type="scientific">Hebeloma cylindrosporum</name>
    <dbReference type="NCBI Taxonomy" id="76867"/>
    <lineage>
        <taxon>Eukaryota</taxon>
        <taxon>Fungi</taxon>
        <taxon>Dikarya</taxon>
        <taxon>Basidiomycota</taxon>
        <taxon>Agaricomycotina</taxon>
        <taxon>Agaricomycetes</taxon>
        <taxon>Agaricomycetidae</taxon>
        <taxon>Agaricales</taxon>
        <taxon>Agaricineae</taxon>
        <taxon>Hymenogastraceae</taxon>
        <taxon>Hebeloma</taxon>
    </lineage>
</organism>
<evidence type="ECO:0000256" key="7">
    <source>
        <dbReference type="ARBA" id="ARBA00049453"/>
    </source>
</evidence>
<dbReference type="InterPro" id="IPR010610">
    <property type="entry name" value="EryCIII-like_C"/>
</dbReference>
<comment type="catalytic activity">
    <reaction evidence="7">
        <text>a sterol + UDP-alpha-D-glucose = a sterol 3-beta-D-glucoside + UDP + H(+)</text>
        <dbReference type="Rhea" id="RHEA:22724"/>
        <dbReference type="ChEBI" id="CHEBI:15378"/>
        <dbReference type="ChEBI" id="CHEBI:15889"/>
        <dbReference type="ChEBI" id="CHEBI:37424"/>
        <dbReference type="ChEBI" id="CHEBI:58223"/>
        <dbReference type="ChEBI" id="CHEBI:58885"/>
        <dbReference type="EC" id="2.4.1.173"/>
    </reaction>
    <physiologicalReaction direction="left-to-right" evidence="7">
        <dbReference type="Rhea" id="RHEA:22725"/>
    </physiologicalReaction>
</comment>
<comment type="catalytic activity">
    <reaction evidence="6">
        <text>ergosterol + UDP-alpha-D-glucose = ergosteryl 3-beta-D-glucoside + UDP + H(+)</text>
        <dbReference type="Rhea" id="RHEA:61836"/>
        <dbReference type="ChEBI" id="CHEBI:15378"/>
        <dbReference type="ChEBI" id="CHEBI:16933"/>
        <dbReference type="ChEBI" id="CHEBI:52973"/>
        <dbReference type="ChEBI" id="CHEBI:58223"/>
        <dbReference type="ChEBI" id="CHEBI:58885"/>
    </reaction>
    <physiologicalReaction direction="left-to-right" evidence="6">
        <dbReference type="Rhea" id="RHEA:61837"/>
    </physiologicalReaction>
</comment>
<dbReference type="Proteomes" id="UP000053424">
    <property type="component" value="Unassembled WGS sequence"/>
</dbReference>
<dbReference type="Pfam" id="PF06722">
    <property type="entry name" value="EryCIII-like_C"/>
    <property type="match status" value="1"/>
</dbReference>
<dbReference type="GO" id="GO:0016125">
    <property type="term" value="P:sterol metabolic process"/>
    <property type="evidence" value="ECO:0007669"/>
    <property type="project" value="TreeGrafter"/>
</dbReference>
<evidence type="ECO:0000313" key="12">
    <source>
        <dbReference type="Proteomes" id="UP000053424"/>
    </source>
</evidence>